<evidence type="ECO:0000313" key="2">
    <source>
        <dbReference type="EMBL" id="CAL1568058.1"/>
    </source>
</evidence>
<evidence type="ECO:0000256" key="1">
    <source>
        <dbReference type="SAM" id="MobiDB-lite"/>
    </source>
</evidence>
<evidence type="ECO:0000313" key="3">
    <source>
        <dbReference type="Proteomes" id="UP001497482"/>
    </source>
</evidence>
<reference evidence="2 3" key="1">
    <citation type="submission" date="2024-04" db="EMBL/GenBank/DDBJ databases">
        <authorList>
            <person name="Waldvogel A.-M."/>
            <person name="Schoenle A."/>
        </authorList>
    </citation>
    <scope>NUCLEOTIDE SEQUENCE [LARGE SCALE GENOMIC DNA]</scope>
</reference>
<name>A0AAV2IVF3_KNICA</name>
<keyword evidence="3" id="KW-1185">Reference proteome</keyword>
<dbReference type="Proteomes" id="UP001497482">
    <property type="component" value="Chromosome 1"/>
</dbReference>
<proteinExistence type="predicted"/>
<sequence>MNAAVVSQIQMSPTVVRVQQSSQMYALLLLSPCVWSGDGGLWGSGSARKGDQDTAGAAFRDFPEENVTSDHSGERLMQNTRTSDAPDANLLHNVSFKSFL</sequence>
<dbReference type="EMBL" id="OZ035823">
    <property type="protein sequence ID" value="CAL1568058.1"/>
    <property type="molecule type" value="Genomic_DNA"/>
</dbReference>
<protein>
    <submittedName>
        <fullName evidence="2">Uncharacterized protein</fullName>
    </submittedName>
</protein>
<dbReference type="AlphaFoldDB" id="A0AAV2IVF3"/>
<accession>A0AAV2IVF3</accession>
<gene>
    <name evidence="2" type="ORF">KC01_LOCUS751</name>
</gene>
<feature type="region of interest" description="Disordered" evidence="1">
    <location>
        <begin position="65"/>
        <end position="87"/>
    </location>
</feature>
<organism evidence="2 3">
    <name type="scientific">Knipowitschia caucasica</name>
    <name type="common">Caucasian dwarf goby</name>
    <name type="synonym">Pomatoschistus caucasicus</name>
    <dbReference type="NCBI Taxonomy" id="637954"/>
    <lineage>
        <taxon>Eukaryota</taxon>
        <taxon>Metazoa</taxon>
        <taxon>Chordata</taxon>
        <taxon>Craniata</taxon>
        <taxon>Vertebrata</taxon>
        <taxon>Euteleostomi</taxon>
        <taxon>Actinopterygii</taxon>
        <taxon>Neopterygii</taxon>
        <taxon>Teleostei</taxon>
        <taxon>Neoteleostei</taxon>
        <taxon>Acanthomorphata</taxon>
        <taxon>Gobiaria</taxon>
        <taxon>Gobiiformes</taxon>
        <taxon>Gobioidei</taxon>
        <taxon>Gobiidae</taxon>
        <taxon>Gobiinae</taxon>
        <taxon>Knipowitschia</taxon>
    </lineage>
</organism>